<dbReference type="EMBL" id="BJCE01000315">
    <property type="protein sequence ID" value="GCL39769.1"/>
    <property type="molecule type" value="Genomic_DNA"/>
</dbReference>
<organism evidence="1 2">
    <name type="scientific">Sphaerospermopsis reniformis</name>
    <dbReference type="NCBI Taxonomy" id="531300"/>
    <lineage>
        <taxon>Bacteria</taxon>
        <taxon>Bacillati</taxon>
        <taxon>Cyanobacteriota</taxon>
        <taxon>Cyanophyceae</taxon>
        <taxon>Nostocales</taxon>
        <taxon>Aphanizomenonaceae</taxon>
        <taxon>Sphaerospermopsis</taxon>
    </lineage>
</organism>
<accession>A0A480A4L0</accession>
<reference evidence="2" key="1">
    <citation type="submission" date="2019-02" db="EMBL/GenBank/DDBJ databases">
        <title>Draft genome sequence of Sphaerospermopsis reniformis NIES-1949.</title>
        <authorList>
            <person name="Yamaguchi H."/>
            <person name="Suzuki S."/>
            <person name="Kawachi M."/>
        </authorList>
    </citation>
    <scope>NUCLEOTIDE SEQUENCE [LARGE SCALE GENOMIC DNA]</scope>
    <source>
        <strain evidence="2">NIES-1949</strain>
    </source>
</reference>
<keyword evidence="2" id="KW-1185">Reference proteome</keyword>
<dbReference type="SUPFAM" id="SSF53187">
    <property type="entry name" value="Zn-dependent exopeptidases"/>
    <property type="match status" value="1"/>
</dbReference>
<evidence type="ECO:0000313" key="1">
    <source>
        <dbReference type="EMBL" id="GCL39769.1"/>
    </source>
</evidence>
<dbReference type="AlphaFoldDB" id="A0A480A4L0"/>
<dbReference type="Proteomes" id="UP000300142">
    <property type="component" value="Unassembled WGS sequence"/>
</dbReference>
<evidence type="ECO:0000313" key="2">
    <source>
        <dbReference type="Proteomes" id="UP000300142"/>
    </source>
</evidence>
<dbReference type="Gene3D" id="3.40.630.10">
    <property type="entry name" value="Zn peptidases"/>
    <property type="match status" value="1"/>
</dbReference>
<proteinExistence type="predicted"/>
<sequence length="107" mass="11777">MQVKPDSVAKGLRGIKNYLAHKGVLQISDLMLPETLSHKIYFASSSKRKRYYAIAGGMIQSRVELGSAVKAGDRLYQIISFNKEGKLPTIIDVGTETDGLVYDISTN</sequence>
<protein>
    <submittedName>
        <fullName evidence="1">Succinylglutamate desuccinylase/aspartoacylase</fullName>
    </submittedName>
</protein>
<gene>
    <name evidence="1" type="ORF">SR1949_48990</name>
</gene>
<name>A0A480A4L0_9CYAN</name>
<comment type="caution">
    <text evidence="1">The sequence shown here is derived from an EMBL/GenBank/DDBJ whole genome shotgun (WGS) entry which is preliminary data.</text>
</comment>